<dbReference type="Gene3D" id="1.10.10.580">
    <property type="entry name" value="Structural maintenance of chromosome 1. Chain E"/>
    <property type="match status" value="1"/>
</dbReference>
<dbReference type="AlphaFoldDB" id="A0A1F6NQS2"/>
<dbReference type="PANTHER" id="PTHR33969">
    <property type="entry name" value="SEGREGATION AND CONDENSATION PROTEIN A"/>
    <property type="match status" value="1"/>
</dbReference>
<organism evidence="2 3">
    <name type="scientific">Candidatus Magasanikbacteria bacterium RIFOXYC12_FULL_33_11</name>
    <dbReference type="NCBI Taxonomy" id="1798701"/>
    <lineage>
        <taxon>Bacteria</taxon>
        <taxon>Candidatus Magasanikiibacteriota</taxon>
    </lineage>
</organism>
<gene>
    <name evidence="2" type="ORF">A2493_00700</name>
</gene>
<dbReference type="EMBL" id="MFQW01000028">
    <property type="protein sequence ID" value="OGH86215.1"/>
    <property type="molecule type" value="Genomic_DNA"/>
</dbReference>
<dbReference type="InterPro" id="IPR003768">
    <property type="entry name" value="ScpA"/>
</dbReference>
<comment type="caution">
    <text evidence="2">The sequence shown here is derived from an EMBL/GenBank/DDBJ whole genome shotgun (WGS) entry which is preliminary data.</text>
</comment>
<dbReference type="Gene3D" id="6.10.250.2410">
    <property type="match status" value="1"/>
</dbReference>
<evidence type="ECO:0000256" key="1">
    <source>
        <dbReference type="ARBA" id="ARBA00044777"/>
    </source>
</evidence>
<proteinExistence type="predicted"/>
<reference evidence="2 3" key="1">
    <citation type="journal article" date="2016" name="Nat. Commun.">
        <title>Thousands of microbial genomes shed light on interconnected biogeochemical processes in an aquifer system.</title>
        <authorList>
            <person name="Anantharaman K."/>
            <person name="Brown C.T."/>
            <person name="Hug L.A."/>
            <person name="Sharon I."/>
            <person name="Castelle C.J."/>
            <person name="Probst A.J."/>
            <person name="Thomas B.C."/>
            <person name="Singh A."/>
            <person name="Wilkins M.J."/>
            <person name="Karaoz U."/>
            <person name="Brodie E.L."/>
            <person name="Williams K.H."/>
            <person name="Hubbard S.S."/>
            <person name="Banfield J.F."/>
        </authorList>
    </citation>
    <scope>NUCLEOTIDE SEQUENCE [LARGE SCALE GENOMIC DNA]</scope>
</reference>
<evidence type="ECO:0000313" key="3">
    <source>
        <dbReference type="Proteomes" id="UP000178349"/>
    </source>
</evidence>
<sequence>MKNDLQIQFKEFSGPLDLLLSLIDEKKMEISTVSISSVTEPFLNYLDTLESIQAEELADFLVVAAKLLLMKSRALLPQLMAEDDSDLNLDAQLRLYRRFVDASKNLHNLWLDEKSLSYPHIEEIKKATEVIQPINFSLETLSQSMVQLLKRLEPPKALPRTTIDRTVTIKEKIDKMREMLKKHKSVNFKDIINDAKSRSEVIVSFLAILELVKQSSIALKQSSSFGDIELFNL</sequence>
<name>A0A1F6NQS2_9BACT</name>
<accession>A0A1F6NQS2</accession>
<evidence type="ECO:0000313" key="2">
    <source>
        <dbReference type="EMBL" id="OGH86215.1"/>
    </source>
</evidence>
<protein>
    <recommendedName>
        <fullName evidence="1">Segregation and condensation protein A</fullName>
    </recommendedName>
</protein>
<dbReference type="PANTHER" id="PTHR33969:SF2">
    <property type="entry name" value="SEGREGATION AND CONDENSATION PROTEIN A"/>
    <property type="match status" value="1"/>
</dbReference>
<dbReference type="Proteomes" id="UP000178349">
    <property type="component" value="Unassembled WGS sequence"/>
</dbReference>
<dbReference type="Pfam" id="PF02616">
    <property type="entry name" value="SMC_ScpA"/>
    <property type="match status" value="1"/>
</dbReference>
<dbReference type="InterPro" id="IPR023093">
    <property type="entry name" value="ScpA-like_C"/>
</dbReference>